<dbReference type="PROSITE" id="PS50163">
    <property type="entry name" value="RECA_3"/>
    <property type="match status" value="1"/>
</dbReference>
<dbReference type="GO" id="GO:0009432">
    <property type="term" value="P:SOS response"/>
    <property type="evidence" value="ECO:0007669"/>
    <property type="project" value="UniProtKB-UniRule"/>
</dbReference>
<dbReference type="Gene3D" id="3.40.50.300">
    <property type="entry name" value="P-loop containing nucleotide triphosphate hydrolases"/>
    <property type="match status" value="1"/>
</dbReference>
<dbReference type="InterPro" id="IPR023400">
    <property type="entry name" value="RecA_C_sf"/>
</dbReference>
<dbReference type="PANTHER" id="PTHR45900">
    <property type="entry name" value="RECA"/>
    <property type="match status" value="1"/>
</dbReference>
<dbReference type="GO" id="GO:0005829">
    <property type="term" value="C:cytosol"/>
    <property type="evidence" value="ECO:0007669"/>
    <property type="project" value="TreeGrafter"/>
</dbReference>
<feature type="binding site" evidence="10">
    <location>
        <begin position="66"/>
        <end position="73"/>
    </location>
    <ligand>
        <name>ATP</name>
        <dbReference type="ChEBI" id="CHEBI:30616"/>
    </ligand>
</feature>
<keyword evidence="9 10" id="KW-0742">SOS response</keyword>
<keyword evidence="5 10" id="KW-0067">ATP-binding</keyword>
<dbReference type="InterPro" id="IPR020588">
    <property type="entry name" value="RecA_ATP-bd"/>
</dbReference>
<feature type="domain" description="RecA family profile 2" evidence="14">
    <location>
        <begin position="200"/>
        <end position="273"/>
    </location>
</feature>
<evidence type="ECO:0000256" key="8">
    <source>
        <dbReference type="ARBA" id="ARBA00023204"/>
    </source>
</evidence>
<dbReference type="GO" id="GO:0006310">
    <property type="term" value="P:DNA recombination"/>
    <property type="evidence" value="ECO:0007669"/>
    <property type="project" value="UniProtKB-UniRule"/>
</dbReference>
<dbReference type="InterPro" id="IPR020584">
    <property type="entry name" value="DNA_recomb/repair_RecA_CS"/>
</dbReference>
<evidence type="ECO:0000256" key="7">
    <source>
        <dbReference type="ARBA" id="ARBA00023172"/>
    </source>
</evidence>
<evidence type="ECO:0000313" key="16">
    <source>
        <dbReference type="Proteomes" id="UP000002770"/>
    </source>
</evidence>
<dbReference type="InterPro" id="IPR013765">
    <property type="entry name" value="DNA_recomb/repair_RecA"/>
</dbReference>
<evidence type="ECO:0000256" key="2">
    <source>
        <dbReference type="ARBA" id="ARBA00015553"/>
    </source>
</evidence>
<dbReference type="Pfam" id="PF00154">
    <property type="entry name" value="RecA_N"/>
    <property type="match status" value="1"/>
</dbReference>
<name>G9EM24_9GAMM</name>
<evidence type="ECO:0000256" key="1">
    <source>
        <dbReference type="ARBA" id="ARBA00009391"/>
    </source>
</evidence>
<evidence type="ECO:0000256" key="6">
    <source>
        <dbReference type="ARBA" id="ARBA00023125"/>
    </source>
</evidence>
<comment type="subcellular location">
    <subcellularLocation>
        <location evidence="10">Cytoplasm</location>
    </subcellularLocation>
</comment>
<evidence type="ECO:0000256" key="4">
    <source>
        <dbReference type="ARBA" id="ARBA00022763"/>
    </source>
</evidence>
<gene>
    <name evidence="10" type="primary">recA</name>
    <name evidence="15" type="ORF">LDG_6286</name>
</gene>
<dbReference type="EMBL" id="JH413811">
    <property type="protein sequence ID" value="EHL31624.1"/>
    <property type="molecule type" value="Genomic_DNA"/>
</dbReference>
<evidence type="ECO:0000256" key="5">
    <source>
        <dbReference type="ARBA" id="ARBA00022840"/>
    </source>
</evidence>
<dbReference type="PRINTS" id="PR00142">
    <property type="entry name" value="RECA"/>
</dbReference>
<dbReference type="PANTHER" id="PTHR45900:SF1">
    <property type="entry name" value="MITOCHONDRIAL DNA REPAIR PROTEIN RECA HOMOLOG-RELATED"/>
    <property type="match status" value="1"/>
</dbReference>
<dbReference type="AlphaFoldDB" id="G9EM24"/>
<dbReference type="HAMAP" id="MF_00268">
    <property type="entry name" value="RecA"/>
    <property type="match status" value="1"/>
</dbReference>
<dbReference type="FunCoup" id="G9EM24">
    <property type="interactions" value="484"/>
</dbReference>
<dbReference type="GO" id="GO:0003684">
    <property type="term" value="F:damaged DNA binding"/>
    <property type="evidence" value="ECO:0007669"/>
    <property type="project" value="UniProtKB-UniRule"/>
</dbReference>
<dbReference type="NCBIfam" id="TIGR02012">
    <property type="entry name" value="tigrfam_recA"/>
    <property type="match status" value="1"/>
</dbReference>
<dbReference type="InterPro" id="IPR027417">
    <property type="entry name" value="P-loop_NTPase"/>
</dbReference>
<evidence type="ECO:0000256" key="11">
    <source>
        <dbReference type="RuleBase" id="RU000526"/>
    </source>
</evidence>
<dbReference type="PROSITE" id="PS00321">
    <property type="entry name" value="RECA_1"/>
    <property type="match status" value="1"/>
</dbReference>
<dbReference type="Pfam" id="PF21096">
    <property type="entry name" value="RecA_C"/>
    <property type="match status" value="1"/>
</dbReference>
<evidence type="ECO:0000313" key="15">
    <source>
        <dbReference type="EMBL" id="EHL31624.1"/>
    </source>
</evidence>
<dbReference type="InterPro" id="IPR049261">
    <property type="entry name" value="RecA-like_C"/>
</dbReference>
<sequence>MEENKQKALSAALSQIERQFGKGSVMLMGDSSVSRDIEAISTGSLGLDIALGIGGLPKGRIVEIYGPESSGKTTLTLQVIAECQKMGGTAAFIDAEHALDPSYAQKLGVNVDELLVSQPDTGEQALEITDMLVRSAAVDVIIIDSVAALTPKAEIEGDMGDSHVGLQARLMSQALRKLTANIKRSNTLVIFINQIRMKIGVMFGSPETTTGGNALKFYASVRLDIRRIGSIKKGEEILGSETRVKVVKNKVAPPFKMTEFDILYNEGISRESEIINLAVQLNLIEKSGAWYSYKQEKIGQGKDNVRLYLKDNPQIAASLEQQIRSELLEKKQAMPAAVSDNEFETIDD</sequence>
<accession>G9EM24</accession>
<dbReference type="GO" id="GO:0003697">
    <property type="term" value="F:single-stranded DNA binding"/>
    <property type="evidence" value="ECO:0007669"/>
    <property type="project" value="UniProtKB-UniRule"/>
</dbReference>
<evidence type="ECO:0000256" key="9">
    <source>
        <dbReference type="ARBA" id="ARBA00023236"/>
    </source>
</evidence>
<dbReference type="HOGENOM" id="CLU_040469_3_2_6"/>
<dbReference type="GO" id="GO:0006281">
    <property type="term" value="P:DNA repair"/>
    <property type="evidence" value="ECO:0007669"/>
    <property type="project" value="UniProtKB-UniRule"/>
</dbReference>
<evidence type="ECO:0000256" key="10">
    <source>
        <dbReference type="HAMAP-Rule" id="MF_00268"/>
    </source>
</evidence>
<dbReference type="STRING" id="658187.LDG_6286"/>
<dbReference type="SUPFAM" id="SSF52540">
    <property type="entry name" value="P-loop containing nucleoside triphosphate hydrolases"/>
    <property type="match status" value="1"/>
</dbReference>
<keyword evidence="3 10" id="KW-0547">Nucleotide-binding</keyword>
<organism evidence="15 16">
    <name type="scientific">Legionella drancourtii LLAP12</name>
    <dbReference type="NCBI Taxonomy" id="658187"/>
    <lineage>
        <taxon>Bacteria</taxon>
        <taxon>Pseudomonadati</taxon>
        <taxon>Pseudomonadota</taxon>
        <taxon>Gammaproteobacteria</taxon>
        <taxon>Legionellales</taxon>
        <taxon>Legionellaceae</taxon>
        <taxon>Legionella</taxon>
    </lineage>
</organism>
<protein>
    <recommendedName>
        <fullName evidence="2 10">Protein RecA</fullName>
    </recommendedName>
    <alternativeName>
        <fullName evidence="10 11">Recombinase A</fullName>
    </alternativeName>
</protein>
<proteinExistence type="inferred from homology"/>
<keyword evidence="4 10" id="KW-0227">DNA damage</keyword>
<dbReference type="InterPro" id="IPR049428">
    <property type="entry name" value="RecA-like_N"/>
</dbReference>
<dbReference type="SMART" id="SM00382">
    <property type="entry name" value="AAA"/>
    <property type="match status" value="1"/>
</dbReference>
<keyword evidence="10" id="KW-0963">Cytoplasm</keyword>
<keyword evidence="8 10" id="KW-0234">DNA repair</keyword>
<dbReference type="InParanoid" id="G9EM24"/>
<dbReference type="InterPro" id="IPR020587">
    <property type="entry name" value="RecA_monomer-monomer_interface"/>
</dbReference>
<dbReference type="Proteomes" id="UP000002770">
    <property type="component" value="Unassembled WGS sequence"/>
</dbReference>
<dbReference type="RefSeq" id="WP_006870221.1">
    <property type="nucleotide sequence ID" value="NZ_JH413811.1"/>
</dbReference>
<comment type="similarity">
    <text evidence="1 10 12">Belongs to the RecA family.</text>
</comment>
<dbReference type="GO" id="GO:0140664">
    <property type="term" value="F:ATP-dependent DNA damage sensor activity"/>
    <property type="evidence" value="ECO:0007669"/>
    <property type="project" value="InterPro"/>
</dbReference>
<reference evidence="15 16" key="1">
    <citation type="journal article" date="2011" name="BMC Genomics">
        <title>Insight into cross-talk between intra-amoebal pathogens.</title>
        <authorList>
            <person name="Gimenez G."/>
            <person name="Bertelli C."/>
            <person name="Moliner C."/>
            <person name="Robert C."/>
            <person name="Raoult D."/>
            <person name="Fournier P.E."/>
            <person name="Greub G."/>
        </authorList>
    </citation>
    <scope>NUCLEOTIDE SEQUENCE [LARGE SCALE GENOMIC DNA]</scope>
    <source>
        <strain evidence="15 16">LLAP12</strain>
    </source>
</reference>
<evidence type="ECO:0000259" key="13">
    <source>
        <dbReference type="PROSITE" id="PS50162"/>
    </source>
</evidence>
<dbReference type="SUPFAM" id="SSF54752">
    <property type="entry name" value="RecA protein, C-terminal domain"/>
    <property type="match status" value="1"/>
</dbReference>
<dbReference type="eggNOG" id="COG0468">
    <property type="taxonomic scope" value="Bacteria"/>
</dbReference>
<dbReference type="GO" id="GO:0005524">
    <property type="term" value="F:ATP binding"/>
    <property type="evidence" value="ECO:0007669"/>
    <property type="project" value="UniProtKB-UniRule"/>
</dbReference>
<comment type="function">
    <text evidence="10">Can catalyze the hydrolysis of ATP in the presence of single-stranded DNA, the ATP-dependent uptake of single-stranded DNA by duplex DNA, and the ATP-dependent hybridization of homologous single-stranded DNAs. It interacts with LexA causing its activation and leading to its autocatalytic cleavage.</text>
</comment>
<evidence type="ECO:0000259" key="14">
    <source>
        <dbReference type="PROSITE" id="PS50163"/>
    </source>
</evidence>
<dbReference type="FunFam" id="3.40.50.300:FF:000087">
    <property type="entry name" value="Recombinase RecA"/>
    <property type="match status" value="1"/>
</dbReference>
<evidence type="ECO:0000256" key="12">
    <source>
        <dbReference type="RuleBase" id="RU004527"/>
    </source>
</evidence>
<keyword evidence="16" id="KW-1185">Reference proteome</keyword>
<feature type="domain" description="RecA family profile 1" evidence="13">
    <location>
        <begin position="36"/>
        <end position="195"/>
    </location>
</feature>
<dbReference type="CDD" id="cd00983">
    <property type="entry name" value="RecA"/>
    <property type="match status" value="1"/>
</dbReference>
<keyword evidence="7 10" id="KW-0233">DNA recombination</keyword>
<keyword evidence="6 10" id="KW-0238">DNA-binding</keyword>
<dbReference type="PROSITE" id="PS50162">
    <property type="entry name" value="RECA_2"/>
    <property type="match status" value="1"/>
</dbReference>
<dbReference type="OrthoDB" id="9776733at2"/>
<evidence type="ECO:0000256" key="3">
    <source>
        <dbReference type="ARBA" id="ARBA00022741"/>
    </source>
</evidence>
<dbReference type="InterPro" id="IPR003593">
    <property type="entry name" value="AAA+_ATPase"/>
</dbReference>